<feature type="domain" description="Pus10-like C-terminal" evidence="5">
    <location>
        <begin position="79"/>
        <end position="289"/>
    </location>
</feature>
<keyword evidence="7" id="KW-1185">Reference proteome</keyword>
<dbReference type="VEuPathDB" id="MicrosporidiaDB:H312_00243"/>
<evidence type="ECO:0000256" key="4">
    <source>
        <dbReference type="ARBA" id="ARBA00023235"/>
    </source>
</evidence>
<dbReference type="EC" id="5.4.99.25" evidence="2"/>
<evidence type="ECO:0000313" key="7">
    <source>
        <dbReference type="Proteomes" id="UP000030655"/>
    </source>
</evidence>
<dbReference type="Pfam" id="PF21238">
    <property type="entry name" value="Pus10_C"/>
    <property type="match status" value="1"/>
</dbReference>
<dbReference type="GO" id="GO:0160148">
    <property type="term" value="F:tRNA pseudouridine(55) synthase activity"/>
    <property type="evidence" value="ECO:0007669"/>
    <property type="project" value="UniProtKB-EC"/>
</dbReference>
<dbReference type="InterPro" id="IPR039894">
    <property type="entry name" value="Pus10-like"/>
</dbReference>
<dbReference type="OrthoDB" id="271937at2759"/>
<dbReference type="GO" id="GO:0031119">
    <property type="term" value="P:tRNA pseudouridine synthesis"/>
    <property type="evidence" value="ECO:0007669"/>
    <property type="project" value="TreeGrafter"/>
</dbReference>
<dbReference type="Gene3D" id="3.30.70.3190">
    <property type="match status" value="1"/>
</dbReference>
<dbReference type="HOGENOM" id="CLU_028780_1_1_1"/>
<comment type="similarity">
    <text evidence="1">Belongs to the pseudouridine synthase Pus10 family.</text>
</comment>
<dbReference type="PANTHER" id="PTHR21568">
    <property type="entry name" value="TRNA PSEUDOURIDINE SYNTHASE PUS10"/>
    <property type="match status" value="1"/>
</dbReference>
<evidence type="ECO:0000256" key="2">
    <source>
        <dbReference type="ARBA" id="ARBA00012787"/>
    </source>
</evidence>
<dbReference type="GO" id="GO:0003723">
    <property type="term" value="F:RNA binding"/>
    <property type="evidence" value="ECO:0007669"/>
    <property type="project" value="InterPro"/>
</dbReference>
<dbReference type="InterPro" id="IPR020103">
    <property type="entry name" value="PsdUridine_synth_cat_dom_sf"/>
</dbReference>
<dbReference type="Gene3D" id="3.30.70.2510">
    <property type="match status" value="1"/>
</dbReference>
<dbReference type="Proteomes" id="UP000030655">
    <property type="component" value="Unassembled WGS sequence"/>
</dbReference>
<reference evidence="6 7" key="2">
    <citation type="submission" date="2014-03" db="EMBL/GenBank/DDBJ databases">
        <title>The Genome Sequence of Anncaliia algerae insect isolate PRA339.</title>
        <authorList>
            <consortium name="The Broad Institute Genome Sequencing Platform"/>
            <consortium name="The Broad Institute Genome Sequencing Center for Infectious Disease"/>
            <person name="Cuomo C."/>
            <person name="Becnel J."/>
            <person name="Sanscrainte N."/>
            <person name="Walker B."/>
            <person name="Young S.K."/>
            <person name="Zeng Q."/>
            <person name="Gargeya S."/>
            <person name="Fitzgerald M."/>
            <person name="Haas B."/>
            <person name="Abouelleil A."/>
            <person name="Alvarado L."/>
            <person name="Arachchi H.M."/>
            <person name="Berlin A.M."/>
            <person name="Chapman S.B."/>
            <person name="Dewar J."/>
            <person name="Goldberg J."/>
            <person name="Griggs A."/>
            <person name="Gujja S."/>
            <person name="Hansen M."/>
            <person name="Howarth C."/>
            <person name="Imamovic A."/>
            <person name="Larimer J."/>
            <person name="McCowan C."/>
            <person name="Murphy C."/>
            <person name="Neiman D."/>
            <person name="Pearson M."/>
            <person name="Priest M."/>
            <person name="Roberts A."/>
            <person name="Saif S."/>
            <person name="Shea T."/>
            <person name="Sisk P."/>
            <person name="Sykes S."/>
            <person name="Wortman J."/>
            <person name="Nusbaum C."/>
            <person name="Birren B."/>
        </authorList>
    </citation>
    <scope>NUCLEOTIDE SEQUENCE [LARGE SCALE GENOMIC DNA]</scope>
    <source>
        <strain evidence="6 7">PRA339</strain>
    </source>
</reference>
<gene>
    <name evidence="6" type="ORF">H312_00243</name>
</gene>
<accession>A0A059F4U5</accession>
<proteinExistence type="inferred from homology"/>
<reference evidence="7" key="1">
    <citation type="submission" date="2013-02" db="EMBL/GenBank/DDBJ databases">
        <authorList>
            <consortium name="The Broad Institute Genome Sequencing Platform"/>
            <person name="Cuomo C."/>
            <person name="Becnel J."/>
            <person name="Sanscrainte N."/>
            <person name="Walker B."/>
            <person name="Young S.K."/>
            <person name="Zeng Q."/>
            <person name="Gargeya S."/>
            <person name="Fitzgerald M."/>
            <person name="Haas B."/>
            <person name="Abouelleil A."/>
            <person name="Alvarado L."/>
            <person name="Arachchi H.M."/>
            <person name="Berlin A.M."/>
            <person name="Chapman S.B."/>
            <person name="Dewar J."/>
            <person name="Goldberg J."/>
            <person name="Griggs A."/>
            <person name="Gujja S."/>
            <person name="Hansen M."/>
            <person name="Howarth C."/>
            <person name="Imamovic A."/>
            <person name="Larimer J."/>
            <person name="McCowan C."/>
            <person name="Murphy C."/>
            <person name="Neiman D."/>
            <person name="Pearson M."/>
            <person name="Priest M."/>
            <person name="Roberts A."/>
            <person name="Saif S."/>
            <person name="Shea T."/>
            <person name="Sisk P."/>
            <person name="Sykes S."/>
            <person name="Wortman J."/>
            <person name="Nusbaum C."/>
            <person name="Birren B."/>
        </authorList>
    </citation>
    <scope>NUCLEOTIDE SEQUENCE [LARGE SCALE GENOMIC DNA]</scope>
    <source>
        <strain evidence="7">PRA339</strain>
    </source>
</reference>
<dbReference type="PANTHER" id="PTHR21568:SF0">
    <property type="entry name" value="TRNA PSEUDOURIDINE SYNTHASE PUS10"/>
    <property type="match status" value="1"/>
</dbReference>
<sequence length="308" mass="36380">MQEFIQNFNKKLDDKIKQLGIEIHQRINYGIMVENNDIDLKLMVKSLLTQQDQTYPYTHIEIAIKDYDFTLKATNSNIFIYGEYQKLCRNMSQTKFFKKDIPSVEDFSDQLIQFFQCKKINFIGFGREDIDVQMIGYRPFILEIIAPTRNLNFKSLDLNLNTSVSLKNFKIVDPKIKYLFHEKMESKHKTYRTLIFCKNMRKLSLGRINIQQKTPLRVLHRRGNLMREKELEILELRQDGNFCECIIKAEAGTYIKEFINGDFGRTKPSISDVMNEYADCLELDVLEIEQLEIPKELVIDECNLNIIK</sequence>
<evidence type="ECO:0000256" key="1">
    <source>
        <dbReference type="ARBA" id="ARBA00009652"/>
    </source>
</evidence>
<name>A0A059F4U5_9MICR</name>
<evidence type="ECO:0000259" key="5">
    <source>
        <dbReference type="Pfam" id="PF21238"/>
    </source>
</evidence>
<keyword evidence="4" id="KW-0413">Isomerase</keyword>
<dbReference type="SUPFAM" id="SSF55120">
    <property type="entry name" value="Pseudouridine synthase"/>
    <property type="match status" value="1"/>
</dbReference>
<organism evidence="6 7">
    <name type="scientific">Anncaliia algerae PRA339</name>
    <dbReference type="NCBI Taxonomy" id="1288291"/>
    <lineage>
        <taxon>Eukaryota</taxon>
        <taxon>Fungi</taxon>
        <taxon>Fungi incertae sedis</taxon>
        <taxon>Microsporidia</taxon>
        <taxon>Tubulinosematoidea</taxon>
        <taxon>Tubulinosematidae</taxon>
        <taxon>Anncaliia</taxon>
    </lineage>
</organism>
<dbReference type="AlphaFoldDB" id="A0A059F4U5"/>
<evidence type="ECO:0000313" key="6">
    <source>
        <dbReference type="EMBL" id="KCZ82220.1"/>
    </source>
</evidence>
<keyword evidence="3" id="KW-0819">tRNA processing</keyword>
<evidence type="ECO:0000256" key="3">
    <source>
        <dbReference type="ARBA" id="ARBA00022694"/>
    </source>
</evidence>
<dbReference type="InterPro" id="IPR048741">
    <property type="entry name" value="Pus10-like_C"/>
</dbReference>
<dbReference type="EMBL" id="KK365131">
    <property type="protein sequence ID" value="KCZ82220.1"/>
    <property type="molecule type" value="Genomic_DNA"/>
</dbReference>
<protein>
    <recommendedName>
        <fullName evidence="2">tRNA pseudouridine(55) synthase</fullName>
        <ecNumber evidence="2">5.4.99.25</ecNumber>
    </recommendedName>
</protein>
<dbReference type="STRING" id="1288291.A0A059F4U5"/>